<evidence type="ECO:0000256" key="2">
    <source>
        <dbReference type="ARBA" id="ARBA00022840"/>
    </source>
</evidence>
<keyword evidence="2 3" id="KW-0067">ATP-binding</keyword>
<dbReference type="PROSITE" id="PS51219">
    <property type="entry name" value="DPCK"/>
    <property type="match status" value="1"/>
</dbReference>
<dbReference type="InterPro" id="IPR027417">
    <property type="entry name" value="P-loop_NTPase"/>
</dbReference>
<dbReference type="InterPro" id="IPR001977">
    <property type="entry name" value="Depp_CoAkinase"/>
</dbReference>
<comment type="catalytic activity">
    <reaction evidence="3">
        <text>3'-dephospho-CoA + ATP = ADP + CoA + H(+)</text>
        <dbReference type="Rhea" id="RHEA:18245"/>
        <dbReference type="ChEBI" id="CHEBI:15378"/>
        <dbReference type="ChEBI" id="CHEBI:30616"/>
        <dbReference type="ChEBI" id="CHEBI:57287"/>
        <dbReference type="ChEBI" id="CHEBI:57328"/>
        <dbReference type="ChEBI" id="CHEBI:456216"/>
        <dbReference type="EC" id="2.7.1.24"/>
    </reaction>
</comment>
<dbReference type="GO" id="GO:0004140">
    <property type="term" value="F:dephospho-CoA kinase activity"/>
    <property type="evidence" value="ECO:0007669"/>
    <property type="project" value="UniProtKB-EC"/>
</dbReference>
<sequence length="200" mass="21420">MLRVGLTGGIGSGKSEVARRLAAAGALVVDADAIAREVVEPGTPGLAEVVAEFGEGVLDADGRLDRPRLGGIVFSDTAKLERLNAIVHPRVAERTEELMARAPEDAVVVYDVPLLVENGLQSMYDLVVVVDAPEELRVRRLVEDRGMPEEQARARIAAQASREERLAVADIVVENAGPIGDLDARVAEVDKELRARADRS</sequence>
<keyword evidence="3" id="KW-0963">Cytoplasm</keyword>
<proteinExistence type="inferred from homology"/>
<comment type="function">
    <text evidence="3">Catalyzes the phosphorylation of the 3'-hydroxyl group of dephosphocoenzyme A to form coenzyme A.</text>
</comment>
<dbReference type="EMBL" id="JAQFWQ010000178">
    <property type="protein sequence ID" value="MDA2815174.1"/>
    <property type="molecule type" value="Genomic_DNA"/>
</dbReference>
<evidence type="ECO:0000313" key="5">
    <source>
        <dbReference type="EMBL" id="MDA2815174.1"/>
    </source>
</evidence>
<comment type="caution">
    <text evidence="5">The sequence shown here is derived from an EMBL/GenBank/DDBJ whole genome shotgun (WGS) entry which is preliminary data.</text>
</comment>
<dbReference type="NCBIfam" id="TIGR00152">
    <property type="entry name" value="dephospho-CoA kinase"/>
    <property type="match status" value="1"/>
</dbReference>
<dbReference type="Gene3D" id="3.40.50.300">
    <property type="entry name" value="P-loop containing nucleotide triphosphate hydrolases"/>
    <property type="match status" value="1"/>
</dbReference>
<dbReference type="CDD" id="cd02022">
    <property type="entry name" value="DPCK"/>
    <property type="match status" value="1"/>
</dbReference>
<dbReference type="HAMAP" id="MF_00376">
    <property type="entry name" value="Dephospho_CoA_kinase"/>
    <property type="match status" value="1"/>
</dbReference>
<evidence type="ECO:0000256" key="4">
    <source>
        <dbReference type="NCBIfam" id="TIGR00152"/>
    </source>
</evidence>
<dbReference type="Proteomes" id="UP001527866">
    <property type="component" value="Unassembled WGS sequence"/>
</dbReference>
<comment type="pathway">
    <text evidence="3">Cofactor biosynthesis; coenzyme A biosynthesis; CoA from (R)-pantothenate: step 5/5.</text>
</comment>
<dbReference type="SUPFAM" id="SSF52540">
    <property type="entry name" value="P-loop containing nucleoside triphosphate hydrolases"/>
    <property type="match status" value="1"/>
</dbReference>
<keyword evidence="1 3" id="KW-0547">Nucleotide-binding</keyword>
<evidence type="ECO:0000256" key="3">
    <source>
        <dbReference type="HAMAP-Rule" id="MF_00376"/>
    </source>
</evidence>
<organism evidence="5 6">
    <name type="scientific">Nocardiopsis endophytica</name>
    <dbReference type="NCBI Taxonomy" id="3018445"/>
    <lineage>
        <taxon>Bacteria</taxon>
        <taxon>Bacillati</taxon>
        <taxon>Actinomycetota</taxon>
        <taxon>Actinomycetes</taxon>
        <taxon>Streptosporangiales</taxon>
        <taxon>Nocardiopsidaceae</taxon>
        <taxon>Nocardiopsis</taxon>
    </lineage>
</organism>
<feature type="binding site" evidence="3">
    <location>
        <begin position="11"/>
        <end position="16"/>
    </location>
    <ligand>
        <name>ATP</name>
        <dbReference type="ChEBI" id="CHEBI:30616"/>
    </ligand>
</feature>
<dbReference type="PANTHER" id="PTHR10695">
    <property type="entry name" value="DEPHOSPHO-COA KINASE-RELATED"/>
    <property type="match status" value="1"/>
</dbReference>
<evidence type="ECO:0000256" key="1">
    <source>
        <dbReference type="ARBA" id="ARBA00022741"/>
    </source>
</evidence>
<dbReference type="RefSeq" id="WP_270690801.1">
    <property type="nucleotide sequence ID" value="NZ_JAQFWQ010000178.1"/>
</dbReference>
<evidence type="ECO:0000313" key="6">
    <source>
        <dbReference type="Proteomes" id="UP001527866"/>
    </source>
</evidence>
<gene>
    <name evidence="3 5" type="primary">coaE</name>
    <name evidence="5" type="ORF">O4J56_31320</name>
</gene>
<keyword evidence="3 5" id="KW-0808">Transferase</keyword>
<dbReference type="NCBIfam" id="NF002879">
    <property type="entry name" value="PRK03333.1"/>
    <property type="match status" value="1"/>
</dbReference>
<name>A0ABT4UDV3_9ACTN</name>
<comment type="subcellular location">
    <subcellularLocation>
        <location evidence="3">Cytoplasm</location>
    </subcellularLocation>
</comment>
<keyword evidence="6" id="KW-1185">Reference proteome</keyword>
<protein>
    <recommendedName>
        <fullName evidence="3 4">Dephospho-CoA kinase</fullName>
        <ecNumber evidence="3 4">2.7.1.24</ecNumber>
    </recommendedName>
    <alternativeName>
        <fullName evidence="3">Dephosphocoenzyme A kinase</fullName>
    </alternativeName>
</protein>
<dbReference type="EC" id="2.7.1.24" evidence="3 4"/>
<comment type="similarity">
    <text evidence="3">Belongs to the CoaE family.</text>
</comment>
<dbReference type="PANTHER" id="PTHR10695:SF46">
    <property type="entry name" value="BIFUNCTIONAL COENZYME A SYNTHASE-RELATED"/>
    <property type="match status" value="1"/>
</dbReference>
<keyword evidence="3" id="KW-0173">Coenzyme A biosynthesis</keyword>
<keyword evidence="3 5" id="KW-0418">Kinase</keyword>
<dbReference type="Pfam" id="PF01121">
    <property type="entry name" value="CoaE"/>
    <property type="match status" value="1"/>
</dbReference>
<reference evidence="5 6" key="1">
    <citation type="submission" date="2023-01" db="EMBL/GenBank/DDBJ databases">
        <title>Draft genome sequence of Nocardiopsis sp. RSe5-2 isolated from halophytes.</title>
        <authorList>
            <person name="Duangmal K."/>
            <person name="Chantavorakit T."/>
        </authorList>
    </citation>
    <scope>NUCLEOTIDE SEQUENCE [LARGE SCALE GENOMIC DNA]</scope>
    <source>
        <strain evidence="5 6">RSe5-2</strain>
    </source>
</reference>
<accession>A0ABT4UDV3</accession>